<dbReference type="Gene3D" id="2.130.10.10">
    <property type="entry name" value="YVTN repeat-like/Quinoprotein amine dehydrogenase"/>
    <property type="match status" value="1"/>
</dbReference>
<dbReference type="SUPFAM" id="SSF50978">
    <property type="entry name" value="WD40 repeat-like"/>
    <property type="match status" value="1"/>
</dbReference>
<keyword evidence="1" id="KW-0812">Transmembrane</keyword>
<dbReference type="PANTHER" id="PTHR47467:SF1">
    <property type="entry name" value="WD40 REPEAT-CONTAINING PROTEIN"/>
    <property type="match status" value="1"/>
</dbReference>
<organism evidence="2 3">
    <name type="scientific">Sphenostylis stenocarpa</name>
    <dbReference type="NCBI Taxonomy" id="92480"/>
    <lineage>
        <taxon>Eukaryota</taxon>
        <taxon>Viridiplantae</taxon>
        <taxon>Streptophyta</taxon>
        <taxon>Embryophyta</taxon>
        <taxon>Tracheophyta</taxon>
        <taxon>Spermatophyta</taxon>
        <taxon>Magnoliopsida</taxon>
        <taxon>eudicotyledons</taxon>
        <taxon>Gunneridae</taxon>
        <taxon>Pentapetalae</taxon>
        <taxon>rosids</taxon>
        <taxon>fabids</taxon>
        <taxon>Fabales</taxon>
        <taxon>Fabaceae</taxon>
        <taxon>Papilionoideae</taxon>
        <taxon>50 kb inversion clade</taxon>
        <taxon>NPAAA clade</taxon>
        <taxon>indigoferoid/millettioid clade</taxon>
        <taxon>Phaseoleae</taxon>
        <taxon>Sphenostylis</taxon>
    </lineage>
</organism>
<evidence type="ECO:0000256" key="1">
    <source>
        <dbReference type="SAM" id="Phobius"/>
    </source>
</evidence>
<dbReference type="PANTHER" id="PTHR47467">
    <property type="entry name" value="OS01G0867200 PROTEIN"/>
    <property type="match status" value="1"/>
</dbReference>
<feature type="transmembrane region" description="Helical" evidence="1">
    <location>
        <begin position="560"/>
        <end position="578"/>
    </location>
</feature>
<sequence length="639" mass="71952">MLEAKCLKKAVVPSTLIDDPSPGSLQCTRLALRVGEDRRSCVVYIASGPHIYKLHIALGESLVSEGKDSLLIPEHTEIIASSLLNRCPHRSEIQSIALAEVESCGYVMLGSVDSYGHLIVSKLDGSGEDVDKLTYSALPHDNGIGEGSWSGLCFCPNQWSMTAVARSLCKTVDIFDQDIHIRTLRPLWYPTSLNFLQNVVNGNQSSTLAITEESQLSIWDLRMKENGGCVHRVCGVPGDIFYAVCDSSSGNVAVGGADRTVTIYDPRRWAALSRWVHCSKYEITGLAFSTIDPDCIYIQGVDYEVFCGQWKDNTKIFSFRGDSNWLGFSKFGIPLGNPHRKDSWKPILGKFSKKLAPWKHSRVRNKIEKIQNEFLWGCEMKMKNTLDNWMGEGALASSYPRLYANSEQQREVIGGMGRWDDEDTWIWTESNYGRFPVKATYEVLDLLRYGVSRYNVGDTTKCVETLCNFLSYVTLKEGKRDRMDFVGNNNVEGKYGYIETTVLSDQSFDHNLIMKDITFYTWMWIVDIIEGNMAAIDGVETEISLHIIYLAQLFCAPAKMFWLAGVIQAAYLLLMLLVKSIKQKFKALQCELKSLTNVVWSQVECFNSGNLSKVMVKEVVAIRMINLNHALLLGNYRDD</sequence>
<gene>
    <name evidence="2" type="ORF">AYBTSS11_LOCUS15662</name>
</gene>
<proteinExistence type="predicted"/>
<dbReference type="InterPro" id="IPR036322">
    <property type="entry name" value="WD40_repeat_dom_sf"/>
</dbReference>
<dbReference type="Proteomes" id="UP001189624">
    <property type="component" value="Chromosome 4"/>
</dbReference>
<dbReference type="InterPro" id="IPR015943">
    <property type="entry name" value="WD40/YVTN_repeat-like_dom_sf"/>
</dbReference>
<reference evidence="2" key="1">
    <citation type="submission" date="2023-10" db="EMBL/GenBank/DDBJ databases">
        <authorList>
            <person name="Domelevo Entfellner J.-B."/>
        </authorList>
    </citation>
    <scope>NUCLEOTIDE SEQUENCE</scope>
</reference>
<keyword evidence="1" id="KW-1133">Transmembrane helix</keyword>
<evidence type="ECO:0000313" key="3">
    <source>
        <dbReference type="Proteomes" id="UP001189624"/>
    </source>
</evidence>
<evidence type="ECO:0000313" key="2">
    <source>
        <dbReference type="EMBL" id="CAJ1953129.1"/>
    </source>
</evidence>
<keyword evidence="1" id="KW-0472">Membrane</keyword>
<keyword evidence="3" id="KW-1185">Reference proteome</keyword>
<accession>A0AA86VPI9</accession>
<protein>
    <submittedName>
        <fullName evidence="2">Uncharacterized protein</fullName>
    </submittedName>
</protein>
<dbReference type="EMBL" id="OY731401">
    <property type="protein sequence ID" value="CAJ1953129.1"/>
    <property type="molecule type" value="Genomic_DNA"/>
</dbReference>
<dbReference type="AlphaFoldDB" id="A0AA86VPI9"/>
<name>A0AA86VPI9_9FABA</name>
<dbReference type="Gramene" id="rna-AYBTSS11_LOCUS15662">
    <property type="protein sequence ID" value="CAJ1953129.1"/>
    <property type="gene ID" value="gene-AYBTSS11_LOCUS15662"/>
</dbReference>